<dbReference type="InterPro" id="IPR050093">
    <property type="entry name" value="ABC_SmlMolc_Importer"/>
</dbReference>
<keyword evidence="2" id="KW-0547">Nucleotide-binding</keyword>
<dbReference type="Proteomes" id="UP001626537">
    <property type="component" value="Chromosome"/>
</dbReference>
<evidence type="ECO:0000313" key="5">
    <source>
        <dbReference type="EMBL" id="WOJ92752.1"/>
    </source>
</evidence>
<keyword evidence="1" id="KW-0813">Transport</keyword>
<dbReference type="PANTHER" id="PTHR42781:SF4">
    <property type="entry name" value="SPERMIDINE_PUTRESCINE IMPORT ATP-BINDING PROTEIN POTA"/>
    <property type="match status" value="1"/>
</dbReference>
<evidence type="ECO:0000313" key="6">
    <source>
        <dbReference type="Proteomes" id="UP001626537"/>
    </source>
</evidence>
<dbReference type="PANTHER" id="PTHR42781">
    <property type="entry name" value="SPERMIDINE/PUTRESCINE IMPORT ATP-BINDING PROTEIN POTA"/>
    <property type="match status" value="1"/>
</dbReference>
<evidence type="ECO:0000256" key="1">
    <source>
        <dbReference type="ARBA" id="ARBA00022448"/>
    </source>
</evidence>
<keyword evidence="3 5" id="KW-0067">ATP-binding</keyword>
<dbReference type="SUPFAM" id="SSF52540">
    <property type="entry name" value="P-loop containing nucleoside triphosphate hydrolases"/>
    <property type="match status" value="1"/>
</dbReference>
<dbReference type="InterPro" id="IPR003593">
    <property type="entry name" value="AAA+_ATPase"/>
</dbReference>
<gene>
    <name evidence="5" type="ORF">R0135_13285</name>
</gene>
<dbReference type="InterPro" id="IPR003439">
    <property type="entry name" value="ABC_transporter-like_ATP-bd"/>
</dbReference>
<protein>
    <submittedName>
        <fullName evidence="5">ATP-binding cassette domain-containing protein</fullName>
    </submittedName>
</protein>
<dbReference type="SMART" id="SM00382">
    <property type="entry name" value="AAA"/>
    <property type="match status" value="1"/>
</dbReference>
<evidence type="ECO:0000256" key="3">
    <source>
        <dbReference type="ARBA" id="ARBA00022840"/>
    </source>
</evidence>
<evidence type="ECO:0000259" key="4">
    <source>
        <dbReference type="PROSITE" id="PS50893"/>
    </source>
</evidence>
<keyword evidence="6" id="KW-1185">Reference proteome</keyword>
<sequence>MGLIELRSVSKCFAKETVLHDISLEFAKGCVTAVVGASGCGKSTILKLCNGLLKPDGGEVRAFGEPLDYQHIAQIRQRMGYAVQGTGLFPHLSAADNISIGAQVAGWPKQRRKDRMGELLSLMHLDEALLQRYPHELSGGQQQRVGLCRAMMLRPQVLLLDEPFAAIDPITRFDIHQQLLQLLAAEPVTVVLVTHDMREAMLLAQQIVVMDKGVVRVNESTAKLHAQQPDLEPEALLQSLMSKATR</sequence>
<reference evidence="5 6" key="1">
    <citation type="submission" date="2023-10" db="EMBL/GenBank/DDBJ databases">
        <title>Two novel species belonging to the OM43/NOR5 clade.</title>
        <authorList>
            <person name="Park M."/>
        </authorList>
    </citation>
    <scope>NUCLEOTIDE SEQUENCE [LARGE SCALE GENOMIC DNA]</scope>
    <source>
        <strain evidence="5 6">IMCC43200</strain>
    </source>
</reference>
<dbReference type="PROSITE" id="PS00211">
    <property type="entry name" value="ABC_TRANSPORTER_1"/>
    <property type="match status" value="1"/>
</dbReference>
<dbReference type="InterPro" id="IPR017871">
    <property type="entry name" value="ABC_transporter-like_CS"/>
</dbReference>
<evidence type="ECO:0000256" key="2">
    <source>
        <dbReference type="ARBA" id="ARBA00022741"/>
    </source>
</evidence>
<dbReference type="PROSITE" id="PS50893">
    <property type="entry name" value="ABC_TRANSPORTER_2"/>
    <property type="match status" value="1"/>
</dbReference>
<dbReference type="GO" id="GO:0005524">
    <property type="term" value="F:ATP binding"/>
    <property type="evidence" value="ECO:0007669"/>
    <property type="project" value="UniProtKB-KW"/>
</dbReference>
<dbReference type="EMBL" id="CP136864">
    <property type="protein sequence ID" value="WOJ92752.1"/>
    <property type="molecule type" value="Genomic_DNA"/>
</dbReference>
<feature type="domain" description="ABC transporter" evidence="4">
    <location>
        <begin position="4"/>
        <end position="237"/>
    </location>
</feature>
<organism evidence="5 6">
    <name type="scientific">Congregibacter variabilis</name>
    <dbReference type="NCBI Taxonomy" id="3081200"/>
    <lineage>
        <taxon>Bacteria</taxon>
        <taxon>Pseudomonadati</taxon>
        <taxon>Pseudomonadota</taxon>
        <taxon>Gammaproteobacteria</taxon>
        <taxon>Cellvibrionales</taxon>
        <taxon>Halieaceae</taxon>
        <taxon>Congregibacter</taxon>
    </lineage>
</organism>
<accession>A0ABZ0HZT3</accession>
<name>A0ABZ0HZT3_9GAMM</name>
<proteinExistence type="predicted"/>
<dbReference type="Pfam" id="PF00005">
    <property type="entry name" value="ABC_tran"/>
    <property type="match status" value="1"/>
</dbReference>
<dbReference type="Gene3D" id="3.40.50.300">
    <property type="entry name" value="P-loop containing nucleotide triphosphate hydrolases"/>
    <property type="match status" value="1"/>
</dbReference>
<dbReference type="RefSeq" id="WP_407347352.1">
    <property type="nucleotide sequence ID" value="NZ_CP136864.1"/>
</dbReference>
<dbReference type="InterPro" id="IPR027417">
    <property type="entry name" value="P-loop_NTPase"/>
</dbReference>